<proteinExistence type="predicted"/>
<dbReference type="EMBL" id="CP019030">
    <property type="protein sequence ID" value="APU45967.1"/>
    <property type="molecule type" value="Genomic_DNA"/>
</dbReference>
<keyword evidence="1" id="KW-0472">Membrane</keyword>
<evidence type="ECO:0000313" key="3">
    <source>
        <dbReference type="Proteomes" id="UP000185427"/>
    </source>
</evidence>
<feature type="transmembrane region" description="Helical" evidence="1">
    <location>
        <begin position="20"/>
        <end position="40"/>
    </location>
</feature>
<keyword evidence="1" id="KW-0812">Transmembrane</keyword>
<evidence type="ECO:0000256" key="1">
    <source>
        <dbReference type="SAM" id="Phobius"/>
    </source>
</evidence>
<dbReference type="OrthoDB" id="2328722at2"/>
<dbReference type="Proteomes" id="UP000185427">
    <property type="component" value="Chromosome"/>
</dbReference>
<keyword evidence="1" id="KW-1133">Transmembrane helix</keyword>
<dbReference type="RefSeq" id="WP_075667377.1">
    <property type="nucleotide sequence ID" value="NZ_CP019030.1"/>
</dbReference>
<evidence type="ECO:0000313" key="2">
    <source>
        <dbReference type="EMBL" id="APU45967.1"/>
    </source>
</evidence>
<organism evidence="2 3">
    <name type="scientific">Limosilactobacillus fermentum</name>
    <name type="common">Lactobacillus fermentum</name>
    <dbReference type="NCBI Taxonomy" id="1613"/>
    <lineage>
        <taxon>Bacteria</taxon>
        <taxon>Bacillati</taxon>
        <taxon>Bacillota</taxon>
        <taxon>Bacilli</taxon>
        <taxon>Lactobacillales</taxon>
        <taxon>Lactobacillaceae</taxon>
        <taxon>Limosilactobacillus</taxon>
    </lineage>
</organism>
<protein>
    <submittedName>
        <fullName evidence="2">Uncharacterized protein</fullName>
    </submittedName>
</protein>
<feature type="transmembrane region" description="Helical" evidence="1">
    <location>
        <begin position="46"/>
        <end position="64"/>
    </location>
</feature>
<accession>A0A1L7GV75</accession>
<sequence>MKTTFKVLFIKGYYGGKAVLNVIVYLLFAIYVAYLIAVAPIMSTKVLYSIILVIALGTCLYYEYLKHFYHKMIGVLINDCDPQQAISLRNQFQKLDVFRGFKGSLIIFNTLLLMDTGQYESCLRWLNENDRFFRSSIDNLFIMYHTRLQLAWLLNDPTAADFAMNGLTKIRGTKQKKYSPLFSWDEIDGLDCLIKGRHTKALQYFLHVDREKLNQREITYLNAMLIQTYRQLGQTNRIGDYAKENREFGGKLALVK</sequence>
<dbReference type="AlphaFoldDB" id="A0A1L7GV75"/>
<name>A0A1L7GV75_LIMFE</name>
<reference evidence="2 3" key="1">
    <citation type="submission" date="2016-12" db="EMBL/GenBank/DDBJ databases">
        <title>Complete Genome Sequence of Lactobacillus fermentum Strain SNUV175, a Probiotic for Treatment of Bacterial Vaginosis.</title>
        <authorList>
            <person name="Lee S."/>
            <person name="You H.J."/>
            <person name="Kwon B."/>
            <person name="Ko G."/>
        </authorList>
    </citation>
    <scope>NUCLEOTIDE SEQUENCE [LARGE SCALE GENOMIC DNA]</scope>
    <source>
        <strain evidence="2 3">SNUV175</strain>
    </source>
</reference>
<gene>
    <name evidence="2" type="ORF">BUW47_05790</name>
</gene>